<dbReference type="EMBL" id="FNFD01000006">
    <property type="protein sequence ID" value="SDK31451.1"/>
    <property type="molecule type" value="Genomic_DNA"/>
</dbReference>
<dbReference type="Gene3D" id="2.40.30.170">
    <property type="match status" value="1"/>
</dbReference>
<evidence type="ECO:0000259" key="7">
    <source>
        <dbReference type="Pfam" id="PF25876"/>
    </source>
</evidence>
<dbReference type="GO" id="GO:0022857">
    <property type="term" value="F:transmembrane transporter activity"/>
    <property type="evidence" value="ECO:0007669"/>
    <property type="project" value="InterPro"/>
</dbReference>
<dbReference type="Pfam" id="PF25876">
    <property type="entry name" value="HH_MFP_RND"/>
    <property type="match status" value="1"/>
</dbReference>
<dbReference type="FunFam" id="2.40.420.20:FF:000001">
    <property type="entry name" value="Efflux RND transporter periplasmic adaptor subunit"/>
    <property type="match status" value="1"/>
</dbReference>
<dbReference type="Pfam" id="PF25917">
    <property type="entry name" value="BSH_RND"/>
    <property type="match status" value="1"/>
</dbReference>
<dbReference type="Pfam" id="PF25967">
    <property type="entry name" value="RND-MFP_C"/>
    <property type="match status" value="1"/>
</dbReference>
<feature type="domain" description="Multidrug resistance protein MdtA-like beta-barrel" evidence="9">
    <location>
        <begin position="210"/>
        <end position="300"/>
    </location>
</feature>
<feature type="domain" description="Multidrug resistance protein MdtA-like alpha-helical hairpin" evidence="7">
    <location>
        <begin position="104"/>
        <end position="173"/>
    </location>
</feature>
<dbReference type="InterPro" id="IPR058626">
    <property type="entry name" value="MdtA-like_b-barrel"/>
</dbReference>
<dbReference type="Proteomes" id="UP000198706">
    <property type="component" value="Unassembled WGS sequence"/>
</dbReference>
<evidence type="ECO:0000313" key="11">
    <source>
        <dbReference type="EMBL" id="SDK31451.1"/>
    </source>
</evidence>
<keyword evidence="6" id="KW-0732">Signal</keyword>
<dbReference type="Gene3D" id="2.40.50.100">
    <property type="match status" value="1"/>
</dbReference>
<sequence length="393" mass="41126">MPTILNRFLVNLAPLIALSAVLAGCSPAGEMPAPPPPEVGVITLTPQSQTLTSELPGRTRAWMVAEIRPQVGGIVKQRLFTEGAEVKAGDALYQLDPATYQAAYAEARANAAKAEATLVSARLKAKRYAELAKIDAVSQQDNEDAQASLKTAEADVKSAQASVDSARINLAYTRIDAPISGRIETSTVTPGALVTASQETALTTVQQIDPLYVDVTQSSAEVLRLKRELAEGKLKSAGKDEARITLLLEDGSPYAHEGRLQFAGATVSESTGSVTLRAVVPNPDGLLLPGMYVRAVLEEAVDDQALLVPQRAVTRSASGAASVLLVVDGKVEQRLVTLGRSVGNDWWVTGGLAAGDQVIVEGGQKARVGTSVRSVALEQPAGASDSLATRSAN</sequence>
<evidence type="ECO:0000256" key="4">
    <source>
        <dbReference type="ARBA" id="ARBA00023054"/>
    </source>
</evidence>
<organism evidence="11 12">
    <name type="scientific">Pseudomonas indica</name>
    <dbReference type="NCBI Taxonomy" id="137658"/>
    <lineage>
        <taxon>Bacteria</taxon>
        <taxon>Pseudomonadati</taxon>
        <taxon>Pseudomonadota</taxon>
        <taxon>Gammaproteobacteria</taxon>
        <taxon>Pseudomonadales</taxon>
        <taxon>Pseudomonadaceae</taxon>
        <taxon>Pseudomonas</taxon>
    </lineage>
</organism>
<keyword evidence="4 5" id="KW-0175">Coiled coil</keyword>
<feature type="signal peptide" evidence="6">
    <location>
        <begin position="1"/>
        <end position="23"/>
    </location>
</feature>
<dbReference type="STRING" id="137658.SAMN05216186_10657"/>
<accession>A0A1G9AVY7</accession>
<feature type="chain" id="PRO_5011701522" evidence="6">
    <location>
        <begin position="24"/>
        <end position="393"/>
    </location>
</feature>
<gene>
    <name evidence="11" type="ORF">SAMN05216186_10657</name>
</gene>
<dbReference type="GO" id="GO:0046677">
    <property type="term" value="P:response to antibiotic"/>
    <property type="evidence" value="ECO:0007669"/>
    <property type="project" value="TreeGrafter"/>
</dbReference>
<evidence type="ECO:0000256" key="2">
    <source>
        <dbReference type="ARBA" id="ARBA00009477"/>
    </source>
</evidence>
<evidence type="ECO:0000256" key="6">
    <source>
        <dbReference type="SAM" id="SignalP"/>
    </source>
</evidence>
<dbReference type="AlphaFoldDB" id="A0A1G9AVY7"/>
<reference evidence="11 12" key="1">
    <citation type="submission" date="2016-10" db="EMBL/GenBank/DDBJ databases">
        <authorList>
            <person name="de Groot N.N."/>
        </authorList>
    </citation>
    <scope>NUCLEOTIDE SEQUENCE [LARGE SCALE GENOMIC DNA]</scope>
    <source>
        <strain evidence="11 12">JCM 21544</strain>
    </source>
</reference>
<evidence type="ECO:0000313" key="12">
    <source>
        <dbReference type="Proteomes" id="UP000198706"/>
    </source>
</evidence>
<comment type="subcellular location">
    <subcellularLocation>
        <location evidence="1">Cell inner membrane</location>
        <topology evidence="1">Lipid-anchor</topology>
    </subcellularLocation>
</comment>
<dbReference type="GO" id="GO:0005886">
    <property type="term" value="C:plasma membrane"/>
    <property type="evidence" value="ECO:0007669"/>
    <property type="project" value="UniProtKB-SubCell"/>
</dbReference>
<evidence type="ECO:0000256" key="3">
    <source>
        <dbReference type="ARBA" id="ARBA00022448"/>
    </source>
</evidence>
<evidence type="ECO:0000256" key="1">
    <source>
        <dbReference type="ARBA" id="ARBA00004519"/>
    </source>
</evidence>
<evidence type="ECO:0000256" key="5">
    <source>
        <dbReference type="SAM" id="Coils"/>
    </source>
</evidence>
<dbReference type="InterPro" id="IPR006143">
    <property type="entry name" value="RND_pump_MFP"/>
</dbReference>
<evidence type="ECO:0000259" key="9">
    <source>
        <dbReference type="Pfam" id="PF25944"/>
    </source>
</evidence>
<feature type="coiled-coil region" evidence="5">
    <location>
        <begin position="104"/>
        <end position="169"/>
    </location>
</feature>
<dbReference type="RefSeq" id="WP_084335386.1">
    <property type="nucleotide sequence ID" value="NZ_FNFD01000006.1"/>
</dbReference>
<dbReference type="SUPFAM" id="SSF111369">
    <property type="entry name" value="HlyD-like secretion proteins"/>
    <property type="match status" value="1"/>
</dbReference>
<evidence type="ECO:0000259" key="10">
    <source>
        <dbReference type="Pfam" id="PF25967"/>
    </source>
</evidence>
<dbReference type="Gene3D" id="1.10.287.470">
    <property type="entry name" value="Helix hairpin bin"/>
    <property type="match status" value="1"/>
</dbReference>
<dbReference type="InterPro" id="IPR058624">
    <property type="entry name" value="MdtA-like_HH"/>
</dbReference>
<dbReference type="PROSITE" id="PS51257">
    <property type="entry name" value="PROKAR_LIPOPROTEIN"/>
    <property type="match status" value="1"/>
</dbReference>
<keyword evidence="12" id="KW-1185">Reference proteome</keyword>
<dbReference type="Pfam" id="PF25944">
    <property type="entry name" value="Beta-barrel_RND"/>
    <property type="match status" value="1"/>
</dbReference>
<dbReference type="NCBIfam" id="TIGR01730">
    <property type="entry name" value="RND_mfp"/>
    <property type="match status" value="1"/>
</dbReference>
<dbReference type="InterPro" id="IPR058625">
    <property type="entry name" value="MdtA-like_BSH"/>
</dbReference>
<dbReference type="Gene3D" id="2.40.420.20">
    <property type="match status" value="1"/>
</dbReference>
<evidence type="ECO:0000259" key="8">
    <source>
        <dbReference type="Pfam" id="PF25917"/>
    </source>
</evidence>
<dbReference type="InterPro" id="IPR058627">
    <property type="entry name" value="MdtA-like_C"/>
</dbReference>
<dbReference type="PANTHER" id="PTHR30158">
    <property type="entry name" value="ACRA/E-RELATED COMPONENT OF DRUG EFFLUX TRANSPORTER"/>
    <property type="match status" value="1"/>
</dbReference>
<name>A0A1G9AVY7_9PSED</name>
<feature type="domain" description="Multidrug resistance protein MdtA-like C-terminal permuted SH3" evidence="10">
    <location>
        <begin position="304"/>
        <end position="365"/>
    </location>
</feature>
<feature type="domain" description="Multidrug resistance protein MdtA-like barrel-sandwich hybrid" evidence="8">
    <location>
        <begin position="64"/>
        <end position="206"/>
    </location>
</feature>
<comment type="similarity">
    <text evidence="2">Belongs to the membrane fusion protein (MFP) (TC 8.A.1) family.</text>
</comment>
<keyword evidence="3" id="KW-0813">Transport</keyword>
<dbReference type="PANTHER" id="PTHR30158:SF3">
    <property type="entry name" value="MULTIDRUG EFFLUX PUMP SUBUNIT ACRA-RELATED"/>
    <property type="match status" value="1"/>
</dbReference>
<proteinExistence type="inferred from homology"/>
<protein>
    <submittedName>
        <fullName evidence="11">Membrane fusion protein, multidrug efflux system</fullName>
    </submittedName>
</protein>